<gene>
    <name evidence="7" type="primary">truA_2</name>
    <name evidence="4" type="synonym">truA</name>
    <name evidence="7" type="ORF">AMOR_53910</name>
</gene>
<protein>
    <recommendedName>
        <fullName evidence="4">tRNA pseudouridine synthase A</fullName>
        <ecNumber evidence="4">5.4.99.12</ecNumber>
    </recommendedName>
    <alternativeName>
        <fullName evidence="4">tRNA pseudouridine(38-40) synthase</fullName>
    </alternativeName>
    <alternativeName>
        <fullName evidence="4">tRNA pseudouridylate synthase I</fullName>
    </alternativeName>
    <alternativeName>
        <fullName evidence="4">tRNA-uridine isomerase I</fullName>
    </alternativeName>
</protein>
<feature type="domain" description="Pseudouridine synthase I TruA alpha/beta" evidence="6">
    <location>
        <begin position="155"/>
        <end position="254"/>
    </location>
</feature>
<feature type="active site" description="Nucleophile" evidence="4">
    <location>
        <position position="53"/>
    </location>
</feature>
<dbReference type="InterPro" id="IPR020103">
    <property type="entry name" value="PsdUridine_synth_cat_dom_sf"/>
</dbReference>
<evidence type="ECO:0000256" key="5">
    <source>
        <dbReference type="RuleBase" id="RU003792"/>
    </source>
</evidence>
<dbReference type="Proteomes" id="UP001162891">
    <property type="component" value="Chromosome"/>
</dbReference>
<dbReference type="PANTHER" id="PTHR11142:SF0">
    <property type="entry name" value="TRNA PSEUDOURIDINE SYNTHASE-LIKE 1"/>
    <property type="match status" value="1"/>
</dbReference>
<comment type="similarity">
    <text evidence="1 4 5">Belongs to the tRNA pseudouridine synthase TruA family.</text>
</comment>
<dbReference type="CDD" id="cd02570">
    <property type="entry name" value="PseudoU_synth_EcTruA"/>
    <property type="match status" value="1"/>
</dbReference>
<dbReference type="PANTHER" id="PTHR11142">
    <property type="entry name" value="PSEUDOURIDYLATE SYNTHASE"/>
    <property type="match status" value="1"/>
</dbReference>
<dbReference type="Gene3D" id="3.30.70.660">
    <property type="entry name" value="Pseudouridine synthase I, catalytic domain, C-terminal subdomain"/>
    <property type="match status" value="1"/>
</dbReference>
<dbReference type="PIRSF" id="PIRSF001430">
    <property type="entry name" value="tRNA_psdUrid_synth"/>
    <property type="match status" value="1"/>
</dbReference>
<dbReference type="InterPro" id="IPR020095">
    <property type="entry name" value="PsdUridine_synth_TruA_C"/>
</dbReference>
<accession>A0ABM7X3M8</accession>
<comment type="function">
    <text evidence="4">Formation of pseudouridine at positions 38, 39 and 40 in the anticodon stem and loop of transfer RNAs.</text>
</comment>
<evidence type="ECO:0000256" key="3">
    <source>
        <dbReference type="ARBA" id="ARBA00023235"/>
    </source>
</evidence>
<dbReference type="Pfam" id="PF01416">
    <property type="entry name" value="PseudoU_synth_1"/>
    <property type="match status" value="2"/>
</dbReference>
<dbReference type="InterPro" id="IPR001406">
    <property type="entry name" value="PsdUridine_synth_TruA"/>
</dbReference>
<dbReference type="EC" id="5.4.99.12" evidence="4"/>
<keyword evidence="2 4" id="KW-0819">tRNA processing</keyword>
<comment type="catalytic activity">
    <reaction evidence="4 5">
        <text>uridine(38/39/40) in tRNA = pseudouridine(38/39/40) in tRNA</text>
        <dbReference type="Rhea" id="RHEA:22376"/>
        <dbReference type="Rhea" id="RHEA-COMP:10085"/>
        <dbReference type="Rhea" id="RHEA-COMP:10087"/>
        <dbReference type="ChEBI" id="CHEBI:65314"/>
        <dbReference type="ChEBI" id="CHEBI:65315"/>
        <dbReference type="EC" id="5.4.99.12"/>
    </reaction>
</comment>
<sequence>MERRFYALRLLYDGGHFRGFQRQPGLPTVQEALEDALEGIGVSTTLQVAARTDAGVHAVAQVVGFAARVALDPDALRRALNAALPQGILVLDAWRVPHTFHARANALTRTYVYLVGAPPPEPLLPYAWRLPDARAFPDLTDVDLDPATLRSSLAHAVGEHDFAGFARPGEQRGTVRTLLSAEVISADWAPLHAIVLEGKGFLRAMVRNLVGSAVTAGVGRAPPTVIRDLLAARGRYRGVRAPGWGLTLAAVRYPPGLLERPADPPGSGSRPAGE</sequence>
<dbReference type="NCBIfam" id="TIGR00071">
    <property type="entry name" value="hisT_truA"/>
    <property type="match status" value="1"/>
</dbReference>
<evidence type="ECO:0000256" key="2">
    <source>
        <dbReference type="ARBA" id="ARBA00022694"/>
    </source>
</evidence>
<dbReference type="SUPFAM" id="SSF55120">
    <property type="entry name" value="Pseudouridine synthase"/>
    <property type="match status" value="1"/>
</dbReference>
<dbReference type="HAMAP" id="MF_00171">
    <property type="entry name" value="TruA"/>
    <property type="match status" value="1"/>
</dbReference>
<organism evidence="7 8">
    <name type="scientific">Anaeromyxobacter oryzae</name>
    <dbReference type="NCBI Taxonomy" id="2918170"/>
    <lineage>
        <taxon>Bacteria</taxon>
        <taxon>Pseudomonadati</taxon>
        <taxon>Myxococcota</taxon>
        <taxon>Myxococcia</taxon>
        <taxon>Myxococcales</taxon>
        <taxon>Cystobacterineae</taxon>
        <taxon>Anaeromyxobacteraceae</taxon>
        <taxon>Anaeromyxobacter</taxon>
    </lineage>
</organism>
<name>A0ABM7X3M8_9BACT</name>
<comment type="caution">
    <text evidence="4">Lacks conserved residue(s) required for the propagation of feature annotation.</text>
</comment>
<keyword evidence="8" id="KW-1185">Reference proteome</keyword>
<proteinExistence type="inferred from homology"/>
<evidence type="ECO:0000259" key="6">
    <source>
        <dbReference type="Pfam" id="PF01416"/>
    </source>
</evidence>
<evidence type="ECO:0000256" key="1">
    <source>
        <dbReference type="ARBA" id="ARBA00009375"/>
    </source>
</evidence>
<dbReference type="EMBL" id="AP025591">
    <property type="protein sequence ID" value="BDG06395.1"/>
    <property type="molecule type" value="Genomic_DNA"/>
</dbReference>
<comment type="subunit">
    <text evidence="4">Homodimer.</text>
</comment>
<feature type="domain" description="Pseudouridine synthase I TruA alpha/beta" evidence="6">
    <location>
        <begin position="11"/>
        <end position="102"/>
    </location>
</feature>
<reference evidence="8" key="1">
    <citation type="journal article" date="2022" name="Int. J. Syst. Evol. Microbiol.">
        <title>Anaeromyxobacter oryzae sp. nov., Anaeromyxobacter diazotrophicus sp. nov. and Anaeromyxobacter paludicola sp. nov., isolated from paddy soils.</title>
        <authorList>
            <person name="Itoh H."/>
            <person name="Xu Z."/>
            <person name="Mise K."/>
            <person name="Masuda Y."/>
            <person name="Ushijima N."/>
            <person name="Hayakawa C."/>
            <person name="Shiratori Y."/>
            <person name="Senoo K."/>
        </authorList>
    </citation>
    <scope>NUCLEOTIDE SEQUENCE [LARGE SCALE GENOMIC DNA]</scope>
    <source>
        <strain evidence="8">Red232</strain>
    </source>
</reference>
<keyword evidence="3 4" id="KW-0413">Isomerase</keyword>
<dbReference type="InterPro" id="IPR020097">
    <property type="entry name" value="PsdUridine_synth_TruA_a/b_dom"/>
</dbReference>
<feature type="binding site" evidence="4">
    <location>
        <position position="111"/>
    </location>
    <ligand>
        <name>substrate</name>
    </ligand>
</feature>
<evidence type="ECO:0000313" key="8">
    <source>
        <dbReference type="Proteomes" id="UP001162891"/>
    </source>
</evidence>
<dbReference type="InterPro" id="IPR020094">
    <property type="entry name" value="TruA/RsuA/RluB/E/F_N"/>
</dbReference>
<dbReference type="RefSeq" id="WP_248356133.1">
    <property type="nucleotide sequence ID" value="NZ_AP025591.1"/>
</dbReference>
<evidence type="ECO:0000313" key="7">
    <source>
        <dbReference type="EMBL" id="BDG06395.1"/>
    </source>
</evidence>
<evidence type="ECO:0000256" key="4">
    <source>
        <dbReference type="HAMAP-Rule" id="MF_00171"/>
    </source>
</evidence>
<dbReference type="Gene3D" id="3.30.70.580">
    <property type="entry name" value="Pseudouridine synthase I, catalytic domain, N-terminal subdomain"/>
    <property type="match status" value="1"/>
</dbReference>